<protein>
    <submittedName>
        <fullName evidence="1">DUF1800 domain-containing protein</fullName>
    </submittedName>
</protein>
<dbReference type="InterPro" id="IPR014917">
    <property type="entry name" value="DUF1800"/>
</dbReference>
<evidence type="ECO:0000313" key="1">
    <source>
        <dbReference type="EMBL" id="AXE19388.1"/>
    </source>
</evidence>
<dbReference type="EMBL" id="CP030850">
    <property type="protein sequence ID" value="AXE19388.1"/>
    <property type="molecule type" value="Genomic_DNA"/>
</dbReference>
<reference evidence="1 2" key="1">
    <citation type="submission" date="2018-07" db="EMBL/GenBank/DDBJ databases">
        <title>Genome sequencing of Runella.</title>
        <authorList>
            <person name="Baek M.-G."/>
            <person name="Yi H."/>
        </authorList>
    </citation>
    <scope>NUCLEOTIDE SEQUENCE [LARGE SCALE GENOMIC DNA]</scope>
    <source>
        <strain evidence="1 2">HYN0085</strain>
    </source>
</reference>
<accession>A0A344TL67</accession>
<organism evidence="1 2">
    <name type="scientific">Runella rosea</name>
    <dbReference type="NCBI Taxonomy" id="2259595"/>
    <lineage>
        <taxon>Bacteria</taxon>
        <taxon>Pseudomonadati</taxon>
        <taxon>Bacteroidota</taxon>
        <taxon>Cytophagia</taxon>
        <taxon>Cytophagales</taxon>
        <taxon>Spirosomataceae</taxon>
        <taxon>Runella</taxon>
    </lineage>
</organism>
<dbReference type="AlphaFoldDB" id="A0A344TL67"/>
<name>A0A344TL67_9BACT</name>
<dbReference type="RefSeq" id="WP_114068161.1">
    <property type="nucleotide sequence ID" value="NZ_CP030850.1"/>
</dbReference>
<proteinExistence type="predicted"/>
<dbReference type="Proteomes" id="UP000251993">
    <property type="component" value="Chromosome"/>
</dbReference>
<keyword evidence="2" id="KW-1185">Reference proteome</keyword>
<evidence type="ECO:0000313" key="2">
    <source>
        <dbReference type="Proteomes" id="UP000251993"/>
    </source>
</evidence>
<dbReference type="Pfam" id="PF08811">
    <property type="entry name" value="DUF1800"/>
    <property type="match status" value="1"/>
</dbReference>
<dbReference type="OrthoDB" id="9772295at2"/>
<dbReference type="KEGG" id="run:DR864_17355"/>
<gene>
    <name evidence="1" type="ORF">DR864_17355</name>
</gene>
<sequence length="478" mass="54759">MDAIQHQRAIQHLFWRAGFGASPSEVKKAMSMSRLQLVKNLLRDSSNIKLLTQVFDAPAQDLKNMRQAVKQNAGGSREEMRDKLKLMAQERRESISSLNDAWVAQMSNVAYAFREKMTLFWHNHFACRSKTVGFIQQQNNTLRTHALGKFGDLLMAVSKDAAMLQFLNNQQNRKRSPNENFAREVMELFTLGRGQYTEQDIKEAARAFTGWGFNINGEFVFRENFHDDGLKTIFGKSGKYKGEDVIEMLLANPKTALHISTKIYRAFVNEKIDETHIEAMAKRFYHSNYDIADLMEYVFTTDWFYQSINIGAQIKSPVEYLAGLQRIFNLDFVDKTPVLYTQKILGQVLFNPPNVAGWPGGKAWIDSSSLLSRLQLPSVLFRNETINVSVKESGDVNEERLIRKNKFEINMNWQAFSHSFESIPDAALCKTLASYLLQVPINDATIKRIENRVATPERSETVKQLCISLMSTLEYQVC</sequence>